<dbReference type="PANTHER" id="PTHR35145">
    <property type="entry name" value="CYTOPLASMIC PROTEIN-RELATED"/>
    <property type="match status" value="1"/>
</dbReference>
<organism evidence="1 2">
    <name type="scientific">Kriegella aquimaris</name>
    <dbReference type="NCBI Taxonomy" id="192904"/>
    <lineage>
        <taxon>Bacteria</taxon>
        <taxon>Pseudomonadati</taxon>
        <taxon>Bacteroidota</taxon>
        <taxon>Flavobacteriia</taxon>
        <taxon>Flavobacteriales</taxon>
        <taxon>Flavobacteriaceae</taxon>
        <taxon>Kriegella</taxon>
    </lineage>
</organism>
<dbReference type="InterPro" id="IPR058532">
    <property type="entry name" value="YjbR/MT2646/Rv2570-like"/>
</dbReference>
<dbReference type="PANTHER" id="PTHR35145:SF1">
    <property type="entry name" value="CYTOPLASMIC PROTEIN"/>
    <property type="match status" value="1"/>
</dbReference>
<dbReference type="Proteomes" id="UP000199440">
    <property type="component" value="Unassembled WGS sequence"/>
</dbReference>
<proteinExistence type="predicted"/>
<gene>
    <name evidence="1" type="ORF">SAMN04488514_11075</name>
</gene>
<evidence type="ECO:0000313" key="2">
    <source>
        <dbReference type="Proteomes" id="UP000199440"/>
    </source>
</evidence>
<reference evidence="1 2" key="1">
    <citation type="submission" date="2016-10" db="EMBL/GenBank/DDBJ databases">
        <authorList>
            <person name="de Groot N.N."/>
        </authorList>
    </citation>
    <scope>NUCLEOTIDE SEQUENCE [LARGE SCALE GENOMIC DNA]</scope>
    <source>
        <strain evidence="1 2">DSM 19886</strain>
    </source>
</reference>
<dbReference type="Gene3D" id="3.90.1150.30">
    <property type="match status" value="1"/>
</dbReference>
<accession>A0A1G9U192</accession>
<keyword evidence="2" id="KW-1185">Reference proteome</keyword>
<dbReference type="EMBL" id="FNGV01000010">
    <property type="protein sequence ID" value="SDM53777.1"/>
    <property type="molecule type" value="Genomic_DNA"/>
</dbReference>
<dbReference type="RefSeq" id="WP_089892535.1">
    <property type="nucleotide sequence ID" value="NZ_FNGV01000010.1"/>
</dbReference>
<evidence type="ECO:0000313" key="1">
    <source>
        <dbReference type="EMBL" id="SDM53777.1"/>
    </source>
</evidence>
<dbReference type="InterPro" id="IPR007351">
    <property type="entry name" value="YjbR"/>
</dbReference>
<sequence>MNIEDFREYCITKKGAAEDFPFDSGTLVFKVMGKMFALAPLERMPLKVNLKCNPERAIDLRETYDGDITPGYHMSKNHWNTLMLENLAPELVKELIDHSYDLVVSGLTKKLRAQFDAL</sequence>
<name>A0A1G9U192_9FLAO</name>
<dbReference type="InterPro" id="IPR038056">
    <property type="entry name" value="YjbR-like_sf"/>
</dbReference>
<dbReference type="Pfam" id="PF04237">
    <property type="entry name" value="YjbR"/>
    <property type="match status" value="1"/>
</dbReference>
<dbReference type="GO" id="GO:0003677">
    <property type="term" value="F:DNA binding"/>
    <property type="evidence" value="ECO:0007669"/>
    <property type="project" value="UniProtKB-KW"/>
</dbReference>
<dbReference type="AlphaFoldDB" id="A0A1G9U192"/>
<protein>
    <submittedName>
        <fullName evidence="1">Predicted DNA-binding protein, MmcQ/YjbR family</fullName>
    </submittedName>
</protein>
<keyword evidence="1" id="KW-0238">DNA-binding</keyword>
<dbReference type="SUPFAM" id="SSF142906">
    <property type="entry name" value="YjbR-like"/>
    <property type="match status" value="1"/>
</dbReference>
<dbReference type="STRING" id="192904.SAMN04488514_11075"/>
<dbReference type="OrthoDB" id="9789813at2"/>